<dbReference type="GO" id="GO:0030420">
    <property type="term" value="P:establishment of competence for transformation"/>
    <property type="evidence" value="ECO:0007669"/>
    <property type="project" value="InterPro"/>
</dbReference>
<dbReference type="OrthoDB" id="2731896at2"/>
<dbReference type="Pfam" id="PF06338">
    <property type="entry name" value="ComK"/>
    <property type="match status" value="1"/>
</dbReference>
<dbReference type="Proteomes" id="UP000198553">
    <property type="component" value="Unassembled WGS sequence"/>
</dbReference>
<organism evidence="1 2">
    <name type="scientific">Mesobacillus persicus</name>
    <dbReference type="NCBI Taxonomy" id="930146"/>
    <lineage>
        <taxon>Bacteria</taxon>
        <taxon>Bacillati</taxon>
        <taxon>Bacillota</taxon>
        <taxon>Bacilli</taxon>
        <taxon>Bacillales</taxon>
        <taxon>Bacillaceae</taxon>
        <taxon>Mesobacillus</taxon>
    </lineage>
</organism>
<name>A0A1H8K9A6_9BACI</name>
<reference evidence="2" key="1">
    <citation type="submission" date="2016-10" db="EMBL/GenBank/DDBJ databases">
        <authorList>
            <person name="Varghese N."/>
            <person name="Submissions S."/>
        </authorList>
    </citation>
    <scope>NUCLEOTIDE SEQUENCE [LARGE SCALE GENOMIC DNA]</scope>
    <source>
        <strain evidence="2">B48,IBRC-M 10115,DSM 25386,CECT 8001</strain>
    </source>
</reference>
<proteinExistence type="predicted"/>
<dbReference type="InterPro" id="IPR010461">
    <property type="entry name" value="ComK"/>
</dbReference>
<protein>
    <submittedName>
        <fullName evidence="1">Competence protein ComK</fullName>
    </submittedName>
</protein>
<dbReference type="AlphaFoldDB" id="A0A1H8K9A6"/>
<keyword evidence="2" id="KW-1185">Reference proteome</keyword>
<dbReference type="EMBL" id="FOBW01000025">
    <property type="protein sequence ID" value="SEN89307.1"/>
    <property type="molecule type" value="Genomic_DNA"/>
</dbReference>
<dbReference type="STRING" id="930146.SAMN05192533_12534"/>
<evidence type="ECO:0000313" key="1">
    <source>
        <dbReference type="EMBL" id="SEN89307.1"/>
    </source>
</evidence>
<evidence type="ECO:0000313" key="2">
    <source>
        <dbReference type="Proteomes" id="UP000198553"/>
    </source>
</evidence>
<accession>A0A1H8K9A6</accession>
<dbReference type="RefSeq" id="WP_090750301.1">
    <property type="nucleotide sequence ID" value="NZ_FOBW01000025.1"/>
</dbReference>
<gene>
    <name evidence="1" type="ORF">SAMN05192533_12534</name>
</gene>
<sequence>MFIEKDYIITPQFHYMRGHYDRFGKLCTQVTETNRTFIVDKSPMEVLNDSIRAIGFNLRGALETSKWLLGDVHMCPIMVNPIHQIVLFPTRSPKHEDTIWLNPNPIKRTTSINRKTLITYNNNTTLIVPVRLSSFNTKLITAEQLRDMTVESANKPFTFVLQPIKRRGVKDKR</sequence>